<evidence type="ECO:0000313" key="2">
    <source>
        <dbReference type="EMBL" id="KAI9157591.1"/>
    </source>
</evidence>
<dbReference type="AlphaFoldDB" id="A0AAD5NHG1"/>
<dbReference type="SUPFAM" id="SSF53474">
    <property type="entry name" value="alpha/beta-Hydrolases"/>
    <property type="match status" value="1"/>
</dbReference>
<evidence type="ECO:0000259" key="1">
    <source>
        <dbReference type="Pfam" id="PF12697"/>
    </source>
</evidence>
<reference evidence="2" key="2">
    <citation type="submission" date="2023-02" db="EMBL/GenBank/DDBJ databases">
        <authorList>
            <person name="Swenson N.G."/>
            <person name="Wegrzyn J.L."/>
            <person name="Mcevoy S.L."/>
        </authorList>
    </citation>
    <scope>NUCLEOTIDE SEQUENCE</scope>
    <source>
        <strain evidence="2">91603</strain>
        <tissue evidence="2">Leaf</tissue>
    </source>
</reference>
<keyword evidence="3" id="KW-1185">Reference proteome</keyword>
<sequence length="510" mass="56246">MMMSTVAGAVNSISLNYLHQHYGHNIINATKHGGCGSFNVKQLCNSNFKSKTKFNPSLIITTTVSTRTSSLRVSASSSSAAPGGQFSDQWVDVKTKQSGKKIAGIDQDELLDPKVLADADSCFCEFKGVHIHHKVYDAESKPNNSLQNQALTQLPQQIKKIGFPMILLHGFGASVFSWSRVMKPLGEVTGSKVLAFDRPAFGLTSRVFSFHHSSPDSKDKKPLNPYSMAFSVLATLYLIGFLAAEKAILVGHSAGSLVAVNTYLEAPERVAALILVAPAIFAPRVVQKVVERNRSERNESNDQIEKERSDLNPMNPLIKLLKMLSMFIKYIMRSIMQMAKGIADMINSLYKKALSAFLRSAFAVTLVRMVMDKFGLAAVRNAFYDSKKFTKHIADGYTKPLRAKGWDRALLEFTAAMLTDTDSDPKPPLAKRLHEISCPVLIVTGDTDRIVPSWNAERLSRAIPGSKLEVLKHCGHLPHEEKVEEFVSIVERFLQNAFGCSEGKSVQVVV</sequence>
<organism evidence="2 3">
    <name type="scientific">Acer negundo</name>
    <name type="common">Box elder</name>
    <dbReference type="NCBI Taxonomy" id="4023"/>
    <lineage>
        <taxon>Eukaryota</taxon>
        <taxon>Viridiplantae</taxon>
        <taxon>Streptophyta</taxon>
        <taxon>Embryophyta</taxon>
        <taxon>Tracheophyta</taxon>
        <taxon>Spermatophyta</taxon>
        <taxon>Magnoliopsida</taxon>
        <taxon>eudicotyledons</taxon>
        <taxon>Gunneridae</taxon>
        <taxon>Pentapetalae</taxon>
        <taxon>rosids</taxon>
        <taxon>malvids</taxon>
        <taxon>Sapindales</taxon>
        <taxon>Sapindaceae</taxon>
        <taxon>Hippocastanoideae</taxon>
        <taxon>Acereae</taxon>
        <taxon>Acer</taxon>
    </lineage>
</organism>
<evidence type="ECO:0000313" key="3">
    <source>
        <dbReference type="Proteomes" id="UP001064489"/>
    </source>
</evidence>
<dbReference type="InterPro" id="IPR029058">
    <property type="entry name" value="AB_hydrolase_fold"/>
</dbReference>
<reference evidence="2" key="1">
    <citation type="journal article" date="2022" name="Plant J.">
        <title>Strategies of tolerance reflected in two North American maple genomes.</title>
        <authorList>
            <person name="McEvoy S.L."/>
            <person name="Sezen U.U."/>
            <person name="Trouern-Trend A."/>
            <person name="McMahon S.M."/>
            <person name="Schaberg P.G."/>
            <person name="Yang J."/>
            <person name="Wegrzyn J.L."/>
            <person name="Swenson N.G."/>
        </authorList>
    </citation>
    <scope>NUCLEOTIDE SEQUENCE</scope>
    <source>
        <strain evidence="2">91603</strain>
    </source>
</reference>
<protein>
    <recommendedName>
        <fullName evidence="1">AB hydrolase-1 domain-containing protein</fullName>
    </recommendedName>
</protein>
<dbReference type="PANTHER" id="PTHR43689:SF1">
    <property type="entry name" value="ALPHA_BETA-HYDROLASES SUPERFAMILY PROTEIN"/>
    <property type="match status" value="1"/>
</dbReference>
<dbReference type="PANTHER" id="PTHR43689">
    <property type="entry name" value="HYDROLASE"/>
    <property type="match status" value="1"/>
</dbReference>
<dbReference type="Gene3D" id="3.40.50.1820">
    <property type="entry name" value="alpha/beta hydrolase"/>
    <property type="match status" value="1"/>
</dbReference>
<dbReference type="EMBL" id="JAJSOW010000107">
    <property type="protein sequence ID" value="KAI9157591.1"/>
    <property type="molecule type" value="Genomic_DNA"/>
</dbReference>
<proteinExistence type="predicted"/>
<gene>
    <name evidence="2" type="ORF">LWI28_024822</name>
</gene>
<name>A0AAD5NHG1_ACENE</name>
<dbReference type="Pfam" id="PF12697">
    <property type="entry name" value="Abhydrolase_6"/>
    <property type="match status" value="1"/>
</dbReference>
<dbReference type="InterPro" id="IPR000073">
    <property type="entry name" value="AB_hydrolase_1"/>
</dbReference>
<dbReference type="Proteomes" id="UP001064489">
    <property type="component" value="Chromosome 12"/>
</dbReference>
<comment type="caution">
    <text evidence="2">The sequence shown here is derived from an EMBL/GenBank/DDBJ whole genome shotgun (WGS) entry which is preliminary data.</text>
</comment>
<accession>A0AAD5NHG1</accession>
<dbReference type="GO" id="GO:0009941">
    <property type="term" value="C:chloroplast envelope"/>
    <property type="evidence" value="ECO:0007669"/>
    <property type="project" value="TreeGrafter"/>
</dbReference>
<feature type="domain" description="AB hydrolase-1" evidence="1">
    <location>
        <begin position="166"/>
        <end position="487"/>
    </location>
</feature>